<dbReference type="PANTHER" id="PTHR30349:SF77">
    <property type="entry name" value="TYROSINE RECOMBINASE XERC"/>
    <property type="match status" value="1"/>
</dbReference>
<dbReference type="PROSITE" id="PS51900">
    <property type="entry name" value="CB"/>
    <property type="match status" value="1"/>
</dbReference>
<evidence type="ECO:0000256" key="5">
    <source>
        <dbReference type="ARBA" id="ARBA00022908"/>
    </source>
</evidence>
<dbReference type="InterPro" id="IPR050090">
    <property type="entry name" value="Tyrosine_recombinase_XerCD"/>
</dbReference>
<evidence type="ECO:0000259" key="11">
    <source>
        <dbReference type="PROSITE" id="PS51898"/>
    </source>
</evidence>
<dbReference type="InterPro" id="IPR013762">
    <property type="entry name" value="Integrase-like_cat_sf"/>
</dbReference>
<keyword evidence="2 9" id="KW-0963">Cytoplasm</keyword>
<dbReference type="InterPro" id="IPR004107">
    <property type="entry name" value="Integrase_SAM-like_N"/>
</dbReference>
<feature type="active site" description="O-(3'-phospho-DNA)-tyrosine intermediate" evidence="9">
    <location>
        <position position="268"/>
    </location>
</feature>
<dbReference type="Proteomes" id="UP000587760">
    <property type="component" value="Unassembled WGS sequence"/>
</dbReference>
<dbReference type="PROSITE" id="PS51898">
    <property type="entry name" value="TYR_RECOMBINASE"/>
    <property type="match status" value="1"/>
</dbReference>
<evidence type="ECO:0000256" key="9">
    <source>
        <dbReference type="HAMAP-Rule" id="MF_01808"/>
    </source>
</evidence>
<dbReference type="InterPro" id="IPR023009">
    <property type="entry name" value="Tyrosine_recombinase_XerC/XerD"/>
</dbReference>
<comment type="similarity">
    <text evidence="9">Belongs to the 'phage' integrase family. XerC subfamily.</text>
</comment>
<comment type="function">
    <text evidence="9">Site-specific tyrosine recombinase, which acts by catalyzing the cutting and rejoining of the recombining DNA molecules. The XerC-XerD complex is essential to convert dimers of the bacterial chromosome into monomers to permit their segregation at cell division. It also contributes to the segregational stability of plasmids.</text>
</comment>
<dbReference type="InterPro" id="IPR044068">
    <property type="entry name" value="CB"/>
</dbReference>
<keyword evidence="3 9" id="KW-0132">Cell division</keyword>
<dbReference type="InterPro" id="IPR011010">
    <property type="entry name" value="DNA_brk_join_enz"/>
</dbReference>
<feature type="active site" evidence="9">
    <location>
        <position position="233"/>
    </location>
</feature>
<dbReference type="NCBIfam" id="NF040815">
    <property type="entry name" value="recomb_XerA_Arch"/>
    <property type="match status" value="1"/>
</dbReference>
<evidence type="ECO:0000256" key="2">
    <source>
        <dbReference type="ARBA" id="ARBA00022490"/>
    </source>
</evidence>
<keyword evidence="7 9" id="KW-0233">DNA recombination</keyword>
<sequence length="303" mass="34659">MMEEYLKYLENVRKLSDATLTSYRKDLSVWFDYLEEWEIDGSDVDKNVARSFIGQLSRDGLASSSINRKISSLKGYYDFLIKRKISPYNPFAGIKSMKLHRTLPVHLSDREITQLIEMTDDDFSGTRDRLLFELLYSTGCRVSEICNMKCHDLLNSHPVVRGKGGKDRWVFVGREARKALSDYLPLRKERARDNKNDSLILDAAGIPITARGIYYIIEKYTLKAGFPKKVTPHTFRHSFATGLVNEGADIRVVQELLGHASISTTQIYTHTGIERLKQVYRSSHPHGRNGGSKAEKEVITYEN</sequence>
<evidence type="ECO:0000259" key="12">
    <source>
        <dbReference type="PROSITE" id="PS51900"/>
    </source>
</evidence>
<dbReference type="PANTHER" id="PTHR30349">
    <property type="entry name" value="PHAGE INTEGRASE-RELATED"/>
    <property type="match status" value="1"/>
</dbReference>
<dbReference type="CDD" id="cd00798">
    <property type="entry name" value="INT_XerDC_C"/>
    <property type="match status" value="1"/>
</dbReference>
<organism evidence="13 14">
    <name type="scientific">Spirochaeta isovalerica</name>
    <dbReference type="NCBI Taxonomy" id="150"/>
    <lineage>
        <taxon>Bacteria</taxon>
        <taxon>Pseudomonadati</taxon>
        <taxon>Spirochaetota</taxon>
        <taxon>Spirochaetia</taxon>
        <taxon>Spirochaetales</taxon>
        <taxon>Spirochaetaceae</taxon>
        <taxon>Spirochaeta</taxon>
    </lineage>
</organism>
<dbReference type="RefSeq" id="WP_184748198.1">
    <property type="nucleotide sequence ID" value="NZ_JACHGJ010000008.1"/>
</dbReference>
<dbReference type="GO" id="GO:0006313">
    <property type="term" value="P:DNA transposition"/>
    <property type="evidence" value="ECO:0007669"/>
    <property type="project" value="UniProtKB-UniRule"/>
</dbReference>
<evidence type="ECO:0000256" key="7">
    <source>
        <dbReference type="ARBA" id="ARBA00023172"/>
    </source>
</evidence>
<dbReference type="Pfam" id="PF02899">
    <property type="entry name" value="Phage_int_SAM_1"/>
    <property type="match status" value="1"/>
</dbReference>
<dbReference type="GO" id="GO:0009037">
    <property type="term" value="F:tyrosine-based site-specific recombinase activity"/>
    <property type="evidence" value="ECO:0007669"/>
    <property type="project" value="UniProtKB-UniRule"/>
</dbReference>
<dbReference type="Gene3D" id="1.10.150.130">
    <property type="match status" value="1"/>
</dbReference>
<evidence type="ECO:0000256" key="10">
    <source>
        <dbReference type="SAM" id="MobiDB-lite"/>
    </source>
</evidence>
<keyword evidence="4 9" id="KW-0159">Chromosome partition</keyword>
<dbReference type="SUPFAM" id="SSF56349">
    <property type="entry name" value="DNA breaking-rejoining enzymes"/>
    <property type="match status" value="1"/>
</dbReference>
<evidence type="ECO:0000256" key="8">
    <source>
        <dbReference type="ARBA" id="ARBA00023306"/>
    </source>
</evidence>
<dbReference type="Pfam" id="PF00589">
    <property type="entry name" value="Phage_integrase"/>
    <property type="match status" value="1"/>
</dbReference>
<keyword evidence="6 9" id="KW-0238">DNA-binding</keyword>
<dbReference type="GO" id="GO:0051301">
    <property type="term" value="P:cell division"/>
    <property type="evidence" value="ECO:0007669"/>
    <property type="project" value="UniProtKB-KW"/>
</dbReference>
<feature type="active site" evidence="9">
    <location>
        <position position="141"/>
    </location>
</feature>
<feature type="active site" evidence="9">
    <location>
        <position position="259"/>
    </location>
</feature>
<evidence type="ECO:0000256" key="1">
    <source>
        <dbReference type="ARBA" id="ARBA00004496"/>
    </source>
</evidence>
<keyword evidence="5 9" id="KW-0229">DNA integration</keyword>
<evidence type="ECO:0000256" key="3">
    <source>
        <dbReference type="ARBA" id="ARBA00022618"/>
    </source>
</evidence>
<dbReference type="GO" id="GO:0005737">
    <property type="term" value="C:cytoplasm"/>
    <property type="evidence" value="ECO:0007669"/>
    <property type="project" value="UniProtKB-SubCell"/>
</dbReference>
<dbReference type="InterPro" id="IPR010998">
    <property type="entry name" value="Integrase_recombinase_N"/>
</dbReference>
<dbReference type="EMBL" id="JACHGJ010000008">
    <property type="protein sequence ID" value="MBB6481967.1"/>
    <property type="molecule type" value="Genomic_DNA"/>
</dbReference>
<keyword evidence="14" id="KW-1185">Reference proteome</keyword>
<feature type="domain" description="Core-binding (CB)" evidence="12">
    <location>
        <begin position="1"/>
        <end position="81"/>
    </location>
</feature>
<accession>A0A841RFH3</accession>
<dbReference type="AlphaFoldDB" id="A0A841RFH3"/>
<dbReference type="GO" id="GO:0003677">
    <property type="term" value="F:DNA binding"/>
    <property type="evidence" value="ECO:0007669"/>
    <property type="project" value="UniProtKB-UniRule"/>
</dbReference>
<evidence type="ECO:0000313" key="14">
    <source>
        <dbReference type="Proteomes" id="UP000587760"/>
    </source>
</evidence>
<dbReference type="Gene3D" id="1.10.443.10">
    <property type="entry name" value="Intergrase catalytic core"/>
    <property type="match status" value="1"/>
</dbReference>
<dbReference type="HAMAP" id="MF_01808">
    <property type="entry name" value="Recomb_XerC_XerD"/>
    <property type="match status" value="1"/>
</dbReference>
<dbReference type="InterPro" id="IPR002104">
    <property type="entry name" value="Integrase_catalytic"/>
</dbReference>
<gene>
    <name evidence="9" type="primary">xerC</name>
    <name evidence="13" type="ORF">HNR50_003648</name>
</gene>
<dbReference type="GO" id="GO:0007059">
    <property type="term" value="P:chromosome segregation"/>
    <property type="evidence" value="ECO:0007669"/>
    <property type="project" value="UniProtKB-UniRule"/>
</dbReference>
<feature type="region of interest" description="Disordered" evidence="10">
    <location>
        <begin position="281"/>
        <end position="303"/>
    </location>
</feature>
<feature type="active site" evidence="9">
    <location>
        <position position="163"/>
    </location>
</feature>
<comment type="subunit">
    <text evidence="9">Forms a cyclic heterotetrameric complex composed of two molecules of XerC and two molecules of XerD.</text>
</comment>
<comment type="caution">
    <text evidence="13">The sequence shown here is derived from an EMBL/GenBank/DDBJ whole genome shotgun (WGS) entry which is preliminary data.</text>
</comment>
<evidence type="ECO:0000256" key="4">
    <source>
        <dbReference type="ARBA" id="ARBA00022829"/>
    </source>
</evidence>
<proteinExistence type="inferred from homology"/>
<feature type="domain" description="Tyr recombinase" evidence="11">
    <location>
        <begin position="102"/>
        <end position="281"/>
    </location>
</feature>
<protein>
    <recommendedName>
        <fullName evidence="9">Tyrosine recombinase XerC</fullName>
    </recommendedName>
</protein>
<reference evidence="13 14" key="1">
    <citation type="submission" date="2020-08" db="EMBL/GenBank/DDBJ databases">
        <title>Genomic Encyclopedia of Type Strains, Phase IV (KMG-IV): sequencing the most valuable type-strain genomes for metagenomic binning, comparative biology and taxonomic classification.</title>
        <authorList>
            <person name="Goeker M."/>
        </authorList>
    </citation>
    <scope>NUCLEOTIDE SEQUENCE [LARGE SCALE GENOMIC DNA]</scope>
    <source>
        <strain evidence="13 14">DSM 2461</strain>
    </source>
</reference>
<feature type="compositionally biased region" description="Basic and acidic residues" evidence="10">
    <location>
        <begin position="293"/>
        <end position="303"/>
    </location>
</feature>
<feature type="active site" evidence="9">
    <location>
        <position position="236"/>
    </location>
</feature>
<evidence type="ECO:0000313" key="13">
    <source>
        <dbReference type="EMBL" id="MBB6481967.1"/>
    </source>
</evidence>
<comment type="subcellular location">
    <subcellularLocation>
        <location evidence="1 9">Cytoplasm</location>
    </subcellularLocation>
</comment>
<name>A0A841RFH3_9SPIO</name>
<evidence type="ECO:0000256" key="6">
    <source>
        <dbReference type="ARBA" id="ARBA00023125"/>
    </source>
</evidence>
<keyword evidence="8 9" id="KW-0131">Cell cycle</keyword>